<dbReference type="GO" id="GO:0000287">
    <property type="term" value="F:magnesium ion binding"/>
    <property type="evidence" value="ECO:0007669"/>
    <property type="project" value="UniProtKB-UniRule"/>
</dbReference>
<dbReference type="KEGG" id="soa:G3M56_006405"/>
<dbReference type="EMBL" id="CP066776">
    <property type="protein sequence ID" value="QQL46209.1"/>
    <property type="molecule type" value="Genomic_DNA"/>
</dbReference>
<dbReference type="InterPro" id="IPR006226">
    <property type="entry name" value="Mtu_PIN"/>
</dbReference>
<dbReference type="InterPro" id="IPR002716">
    <property type="entry name" value="PIN_dom"/>
</dbReference>
<keyword evidence="1 5" id="KW-1277">Toxin-antitoxin system</keyword>
<sequence length="144" mass="16190">MIGVDTNLLLYALHAGVGEHAAARAFMMECGTRQDVVMSELVLVELYVLLRNAKVFGREVPAAEAAGVVQRFRHNPNWMVVENAPVMDEVWAYAARPGFARRRLFDVRLALTLQHHGVTRFATANVRDFEGLGFEKVWNPLEPN</sequence>
<comment type="function">
    <text evidence="5">Toxic component of a toxin-antitoxin (TA) system. An RNase.</text>
</comment>
<evidence type="ECO:0000256" key="4">
    <source>
        <dbReference type="ARBA" id="ARBA00022801"/>
    </source>
</evidence>
<keyword evidence="8" id="KW-1185">Reference proteome</keyword>
<dbReference type="EC" id="3.1.-.-" evidence="5"/>
<comment type="similarity">
    <text evidence="5">Belongs to the PINc/VapC protein family.</text>
</comment>
<keyword evidence="3 5" id="KW-0479">Metal-binding</keyword>
<gene>
    <name evidence="5" type="primary">vapC</name>
    <name evidence="7" type="ORF">G3M56_006405</name>
</gene>
<organism evidence="7 8">
    <name type="scientific">Sulfuriroseicoccus oceanibius</name>
    <dbReference type="NCBI Taxonomy" id="2707525"/>
    <lineage>
        <taxon>Bacteria</taxon>
        <taxon>Pseudomonadati</taxon>
        <taxon>Verrucomicrobiota</taxon>
        <taxon>Verrucomicrobiia</taxon>
        <taxon>Verrucomicrobiales</taxon>
        <taxon>Verrucomicrobiaceae</taxon>
        <taxon>Sulfuriroseicoccus</taxon>
    </lineage>
</organism>
<evidence type="ECO:0000256" key="3">
    <source>
        <dbReference type="ARBA" id="ARBA00022723"/>
    </source>
</evidence>
<dbReference type="NCBIfam" id="TIGR00028">
    <property type="entry name" value="Mtu_PIN_fam"/>
    <property type="match status" value="1"/>
</dbReference>
<dbReference type="InterPro" id="IPR022907">
    <property type="entry name" value="VapC_family"/>
</dbReference>
<dbReference type="GO" id="GO:0045926">
    <property type="term" value="P:negative regulation of growth"/>
    <property type="evidence" value="ECO:0007669"/>
    <property type="project" value="UniProtKB-ARBA"/>
</dbReference>
<dbReference type="GO" id="GO:0016788">
    <property type="term" value="F:hydrolase activity, acting on ester bonds"/>
    <property type="evidence" value="ECO:0007669"/>
    <property type="project" value="InterPro"/>
</dbReference>
<feature type="domain" description="PIN" evidence="6">
    <location>
        <begin position="4"/>
        <end position="129"/>
    </location>
</feature>
<dbReference type="InterPro" id="IPR029060">
    <property type="entry name" value="PIN-like_dom_sf"/>
</dbReference>
<dbReference type="RefSeq" id="WP_164362983.1">
    <property type="nucleotide sequence ID" value="NZ_CP066776.1"/>
</dbReference>
<dbReference type="Pfam" id="PF01850">
    <property type="entry name" value="PIN"/>
    <property type="match status" value="1"/>
</dbReference>
<proteinExistence type="inferred from homology"/>
<dbReference type="GO" id="GO:0004540">
    <property type="term" value="F:RNA nuclease activity"/>
    <property type="evidence" value="ECO:0007669"/>
    <property type="project" value="InterPro"/>
</dbReference>
<reference evidence="7 8" key="1">
    <citation type="submission" date="2020-12" db="EMBL/GenBank/DDBJ databases">
        <title>Sulforoseuscoccus oceanibium gen. nov., sp. nov., a representative of the phylum Verrucomicrobia with special cytoplasmic membrane, and proposal of Sulforoseuscoccusaceae fam. nov.</title>
        <authorList>
            <person name="Xi F."/>
        </authorList>
    </citation>
    <scope>NUCLEOTIDE SEQUENCE [LARGE SCALE GENOMIC DNA]</scope>
    <source>
        <strain evidence="7 8">T37</strain>
    </source>
</reference>
<dbReference type="GO" id="GO:0090729">
    <property type="term" value="F:toxin activity"/>
    <property type="evidence" value="ECO:0007669"/>
    <property type="project" value="UniProtKB-KW"/>
</dbReference>
<evidence type="ECO:0000259" key="6">
    <source>
        <dbReference type="Pfam" id="PF01850"/>
    </source>
</evidence>
<feature type="binding site" evidence="5">
    <location>
        <position position="5"/>
    </location>
    <ligand>
        <name>Mg(2+)</name>
        <dbReference type="ChEBI" id="CHEBI:18420"/>
    </ligand>
</feature>
<evidence type="ECO:0000313" key="7">
    <source>
        <dbReference type="EMBL" id="QQL46209.1"/>
    </source>
</evidence>
<protein>
    <recommendedName>
        <fullName evidence="5">Ribonuclease VapC</fullName>
        <shortName evidence="5">RNase VapC</shortName>
        <ecNumber evidence="5">3.1.-.-</ecNumber>
    </recommendedName>
    <alternativeName>
        <fullName evidence="5">Toxin VapC</fullName>
    </alternativeName>
</protein>
<evidence type="ECO:0000256" key="2">
    <source>
        <dbReference type="ARBA" id="ARBA00022722"/>
    </source>
</evidence>
<dbReference type="SUPFAM" id="SSF88723">
    <property type="entry name" value="PIN domain-like"/>
    <property type="match status" value="1"/>
</dbReference>
<evidence type="ECO:0000256" key="1">
    <source>
        <dbReference type="ARBA" id="ARBA00022649"/>
    </source>
</evidence>
<keyword evidence="5" id="KW-0460">Magnesium</keyword>
<evidence type="ECO:0000313" key="8">
    <source>
        <dbReference type="Proteomes" id="UP000475117"/>
    </source>
</evidence>
<evidence type="ECO:0000256" key="5">
    <source>
        <dbReference type="HAMAP-Rule" id="MF_00265"/>
    </source>
</evidence>
<accession>A0A6B3L2Z3</accession>
<dbReference type="AlphaFoldDB" id="A0A6B3L2Z3"/>
<dbReference type="Gene3D" id="3.40.50.1010">
    <property type="entry name" value="5'-nuclease"/>
    <property type="match status" value="1"/>
</dbReference>
<dbReference type="HAMAP" id="MF_00265">
    <property type="entry name" value="VapC_Nob1"/>
    <property type="match status" value="1"/>
</dbReference>
<keyword evidence="5" id="KW-0800">Toxin</keyword>
<feature type="binding site" evidence="5">
    <location>
        <position position="106"/>
    </location>
    <ligand>
        <name>Mg(2+)</name>
        <dbReference type="ChEBI" id="CHEBI:18420"/>
    </ligand>
</feature>
<name>A0A6B3L2Z3_9BACT</name>
<keyword evidence="2 5" id="KW-0540">Nuclease</keyword>
<keyword evidence="4 5" id="KW-0378">Hydrolase</keyword>
<comment type="cofactor">
    <cofactor evidence="5">
        <name>Mg(2+)</name>
        <dbReference type="ChEBI" id="CHEBI:18420"/>
    </cofactor>
</comment>
<dbReference type="Proteomes" id="UP000475117">
    <property type="component" value="Chromosome"/>
</dbReference>